<dbReference type="RefSeq" id="WP_184662674.1">
    <property type="nucleotide sequence ID" value="NZ_JACHHB010000001.1"/>
</dbReference>
<comment type="caution">
    <text evidence="5">The sequence shown here is derived from an EMBL/GenBank/DDBJ whole genome shotgun (WGS) entry which is preliminary data.</text>
</comment>
<dbReference type="CDD" id="cd05379">
    <property type="entry name" value="CAP_bacterial"/>
    <property type="match status" value="1"/>
</dbReference>
<feature type="compositionally biased region" description="Basic and acidic residues" evidence="1">
    <location>
        <begin position="67"/>
        <end position="82"/>
    </location>
</feature>
<feature type="domain" description="SCP" evidence="3">
    <location>
        <begin position="260"/>
        <end position="368"/>
    </location>
</feature>
<gene>
    <name evidence="5" type="ORF">HNQ41_000345</name>
</gene>
<dbReference type="EMBL" id="JACHHB010000001">
    <property type="protein sequence ID" value="MBB5172205.1"/>
    <property type="molecule type" value="Genomic_DNA"/>
</dbReference>
<dbReference type="Pfam" id="PF00188">
    <property type="entry name" value="CAP"/>
    <property type="match status" value="1"/>
</dbReference>
<name>A0A840QLF9_9BACI</name>
<dbReference type="Pfam" id="PF14504">
    <property type="entry name" value="CAP_assoc_N"/>
    <property type="match status" value="1"/>
</dbReference>
<keyword evidence="2" id="KW-0812">Transmembrane</keyword>
<dbReference type="PANTHER" id="PTHR31157:SF26">
    <property type="entry name" value="SCP-LIKE EXTRACELLULAR PROTEIN"/>
    <property type="match status" value="1"/>
</dbReference>
<evidence type="ECO:0000313" key="6">
    <source>
        <dbReference type="Proteomes" id="UP000551878"/>
    </source>
</evidence>
<accession>A0A840QLF9</accession>
<dbReference type="Proteomes" id="UP000551878">
    <property type="component" value="Unassembled WGS sequence"/>
</dbReference>
<sequence length="373" mass="42906">MRKFNLALAFGGMVTVFLIVGVLFIEKFSNSNGEGEGGSKNELVSFEEREQIEDHETALNEQTDGDSGVHNEDSDDNEGSRMMHEWVGSSEQEVIDEFGEPERKDPSAYGYDWWVYPDKQAYRQIGINDNGRVVTLLATGEDQEKMEPFTVGTSYEDINGEMNFSREVQLEDEYATYKFELTEEEQRVHPLIQHDDVWLQLHFDAHEQTLSSVRYLTSEMLIKQRPYAIIYRGELLEPEPISEQEWEEINRGAEKQIFHFTNALRHQYGLEGLEWHDDTATVAMKHSQDMEANNYFSHTSPGRGELQDRLANEEVGYEMAAENIAAQYVDGAAAVNGWLNSEGHRVNLLHDEFTHLGVGAYKQHYTQNFIMPW</sequence>
<dbReference type="SUPFAM" id="SSF55797">
    <property type="entry name" value="PR-1-like"/>
    <property type="match status" value="1"/>
</dbReference>
<feature type="domain" description="CAP-associated" evidence="4">
    <location>
        <begin position="88"/>
        <end position="227"/>
    </location>
</feature>
<keyword evidence="2" id="KW-1133">Transmembrane helix</keyword>
<reference evidence="5 6" key="1">
    <citation type="submission" date="2020-08" db="EMBL/GenBank/DDBJ databases">
        <title>Genomic Encyclopedia of Type Strains, Phase IV (KMG-IV): sequencing the most valuable type-strain genomes for metagenomic binning, comparative biology and taxonomic classification.</title>
        <authorList>
            <person name="Goeker M."/>
        </authorList>
    </citation>
    <scope>NUCLEOTIDE SEQUENCE [LARGE SCALE GENOMIC DNA]</scope>
    <source>
        <strain evidence="5 6">DSM 24696</strain>
    </source>
</reference>
<evidence type="ECO:0000256" key="1">
    <source>
        <dbReference type="SAM" id="MobiDB-lite"/>
    </source>
</evidence>
<dbReference type="Gene3D" id="3.40.33.10">
    <property type="entry name" value="CAP"/>
    <property type="match status" value="1"/>
</dbReference>
<proteinExistence type="predicted"/>
<evidence type="ECO:0000259" key="3">
    <source>
        <dbReference type="Pfam" id="PF00188"/>
    </source>
</evidence>
<feature type="region of interest" description="Disordered" evidence="1">
    <location>
        <begin position="58"/>
        <end position="82"/>
    </location>
</feature>
<evidence type="ECO:0000256" key="2">
    <source>
        <dbReference type="SAM" id="Phobius"/>
    </source>
</evidence>
<protein>
    <submittedName>
        <fullName evidence="5">Uncharacterized protein YkwD</fullName>
    </submittedName>
</protein>
<dbReference type="AlphaFoldDB" id="A0A840QLF9"/>
<dbReference type="InterPro" id="IPR014044">
    <property type="entry name" value="CAP_dom"/>
</dbReference>
<dbReference type="InterPro" id="IPR029410">
    <property type="entry name" value="CAP_assoc"/>
</dbReference>
<dbReference type="PANTHER" id="PTHR31157">
    <property type="entry name" value="SCP DOMAIN-CONTAINING PROTEIN"/>
    <property type="match status" value="1"/>
</dbReference>
<keyword evidence="6" id="KW-1185">Reference proteome</keyword>
<feature type="transmembrane region" description="Helical" evidence="2">
    <location>
        <begin position="6"/>
        <end position="25"/>
    </location>
</feature>
<organism evidence="5 6">
    <name type="scientific">Texcoconibacillus texcoconensis</name>
    <dbReference type="NCBI Taxonomy" id="1095777"/>
    <lineage>
        <taxon>Bacteria</taxon>
        <taxon>Bacillati</taxon>
        <taxon>Bacillota</taxon>
        <taxon>Bacilli</taxon>
        <taxon>Bacillales</taxon>
        <taxon>Bacillaceae</taxon>
        <taxon>Texcoconibacillus</taxon>
    </lineage>
</organism>
<evidence type="ECO:0000259" key="4">
    <source>
        <dbReference type="Pfam" id="PF14504"/>
    </source>
</evidence>
<keyword evidence="2" id="KW-0472">Membrane</keyword>
<evidence type="ECO:0000313" key="5">
    <source>
        <dbReference type="EMBL" id="MBB5172205.1"/>
    </source>
</evidence>
<dbReference type="InterPro" id="IPR035940">
    <property type="entry name" value="CAP_sf"/>
</dbReference>